<keyword evidence="4" id="KW-1185">Reference proteome</keyword>
<keyword evidence="1" id="KW-0472">Membrane</keyword>
<evidence type="ECO:0000259" key="3">
    <source>
        <dbReference type="PROSITE" id="PS00022"/>
    </source>
</evidence>
<reference evidence="5" key="2">
    <citation type="submission" date="2020-10" db="UniProtKB">
        <authorList>
            <consortium name="WormBaseParasite"/>
        </authorList>
    </citation>
    <scope>IDENTIFICATION</scope>
</reference>
<name>A0A7E4ZUT5_PANRE</name>
<reference evidence="4" key="1">
    <citation type="journal article" date="2013" name="Genetics">
        <title>The draft genome and transcriptome of Panagrellus redivivus are shaped by the harsh demands of a free-living lifestyle.</title>
        <authorList>
            <person name="Srinivasan J."/>
            <person name="Dillman A.R."/>
            <person name="Macchietto M.G."/>
            <person name="Heikkinen L."/>
            <person name="Lakso M."/>
            <person name="Fracchia K.M."/>
            <person name="Antoshechkin I."/>
            <person name="Mortazavi A."/>
            <person name="Wong G."/>
            <person name="Sternberg P.W."/>
        </authorList>
    </citation>
    <scope>NUCLEOTIDE SEQUENCE [LARGE SCALE GENOMIC DNA]</scope>
    <source>
        <strain evidence="4">MT8872</strain>
    </source>
</reference>
<accession>A0A7E4ZUT5</accession>
<feature type="transmembrane region" description="Helical" evidence="1">
    <location>
        <begin position="114"/>
        <end position="133"/>
    </location>
</feature>
<dbReference type="InterPro" id="IPR000742">
    <property type="entry name" value="EGF"/>
</dbReference>
<sequence>MRLFLFSLLISGAFATKYNVFDYLDTSDVVPVSDCPPLYYGKNCNVPYCYPESGLLKQRTRSKDIFFCDCVDSYSQSGEHCEQVDCHYGILSNSTLQCECPDNVWGAYCESTTLQLLSILGFLICCCMVVFLIPANKHATTATNNRTSTAPAPEIRIVERVVIQERSDAPPTYYDSAIDPANPPKYTV</sequence>
<evidence type="ECO:0000313" key="5">
    <source>
        <dbReference type="WBParaSite" id="Pan_g18811.t1"/>
    </source>
</evidence>
<proteinExistence type="predicted"/>
<dbReference type="Gene3D" id="2.10.25.10">
    <property type="entry name" value="Laminin"/>
    <property type="match status" value="1"/>
</dbReference>
<evidence type="ECO:0000256" key="2">
    <source>
        <dbReference type="SAM" id="SignalP"/>
    </source>
</evidence>
<protein>
    <submittedName>
        <fullName evidence="5">EGF-like domain-containing protein</fullName>
    </submittedName>
</protein>
<dbReference type="WBParaSite" id="Pan_g18811.t1">
    <property type="protein sequence ID" value="Pan_g18811.t1"/>
    <property type="gene ID" value="Pan_g18811"/>
</dbReference>
<feature type="signal peptide" evidence="2">
    <location>
        <begin position="1"/>
        <end position="15"/>
    </location>
</feature>
<dbReference type="Proteomes" id="UP000492821">
    <property type="component" value="Unassembled WGS sequence"/>
</dbReference>
<feature type="chain" id="PRO_5028803187" evidence="2">
    <location>
        <begin position="16"/>
        <end position="188"/>
    </location>
</feature>
<keyword evidence="2" id="KW-0732">Signal</keyword>
<organism evidence="4 5">
    <name type="scientific">Panagrellus redivivus</name>
    <name type="common">Microworm</name>
    <dbReference type="NCBI Taxonomy" id="6233"/>
    <lineage>
        <taxon>Eukaryota</taxon>
        <taxon>Metazoa</taxon>
        <taxon>Ecdysozoa</taxon>
        <taxon>Nematoda</taxon>
        <taxon>Chromadorea</taxon>
        <taxon>Rhabditida</taxon>
        <taxon>Tylenchina</taxon>
        <taxon>Panagrolaimomorpha</taxon>
        <taxon>Panagrolaimoidea</taxon>
        <taxon>Panagrolaimidae</taxon>
        <taxon>Panagrellus</taxon>
    </lineage>
</organism>
<feature type="domain" description="EGF-like" evidence="3">
    <location>
        <begin position="98"/>
        <end position="109"/>
    </location>
</feature>
<keyword evidence="1" id="KW-0812">Transmembrane</keyword>
<evidence type="ECO:0000256" key="1">
    <source>
        <dbReference type="SAM" id="Phobius"/>
    </source>
</evidence>
<evidence type="ECO:0000313" key="4">
    <source>
        <dbReference type="Proteomes" id="UP000492821"/>
    </source>
</evidence>
<dbReference type="PROSITE" id="PS00022">
    <property type="entry name" value="EGF_1"/>
    <property type="match status" value="1"/>
</dbReference>
<keyword evidence="1" id="KW-1133">Transmembrane helix</keyword>
<dbReference type="AlphaFoldDB" id="A0A7E4ZUT5"/>